<keyword evidence="1" id="KW-0812">Transmembrane</keyword>
<evidence type="ECO:0000313" key="3">
    <source>
        <dbReference type="Proteomes" id="UP000185622"/>
    </source>
</evidence>
<reference evidence="2 3" key="1">
    <citation type="submission" date="2017-01" db="EMBL/GenBank/DDBJ databases">
        <title>The complete genome sequence of a sulfur-oxidizing marine bacterium Thioclava sp. 25B10_4T.</title>
        <authorList>
            <person name="Liu Y."/>
            <person name="Lai Q."/>
            <person name="Shao Z."/>
        </authorList>
    </citation>
    <scope>NUCLEOTIDE SEQUENCE [LARGE SCALE GENOMIC DNA]</scope>
    <source>
        <strain evidence="2 3">25B10_4</strain>
    </source>
</reference>
<keyword evidence="1" id="KW-1133">Transmembrane helix</keyword>
<name>A0ABN4XDZ6_9RHOB</name>
<keyword evidence="3" id="KW-1185">Reference proteome</keyword>
<dbReference type="Pfam" id="PF11391">
    <property type="entry name" value="DUF2798"/>
    <property type="match status" value="1"/>
</dbReference>
<keyword evidence="1" id="KW-0472">Membrane</keyword>
<dbReference type="InterPro" id="IPR021529">
    <property type="entry name" value="DUF2798"/>
</dbReference>
<accession>A0ABN4XDZ6</accession>
<feature type="transmembrane region" description="Helical" evidence="1">
    <location>
        <begin position="7"/>
        <end position="29"/>
    </location>
</feature>
<protein>
    <recommendedName>
        <fullName evidence="4">DUF2798 domain-containing protein</fullName>
    </recommendedName>
</protein>
<dbReference type="Proteomes" id="UP000185622">
    <property type="component" value="Chromosome"/>
</dbReference>
<evidence type="ECO:0008006" key="4">
    <source>
        <dbReference type="Google" id="ProtNLM"/>
    </source>
</evidence>
<dbReference type="RefSeq" id="WP_075776176.1">
    <property type="nucleotide sequence ID" value="NZ_CP019437.1"/>
</dbReference>
<feature type="transmembrane region" description="Helical" evidence="1">
    <location>
        <begin position="41"/>
        <end position="64"/>
    </location>
</feature>
<sequence length="78" mass="8615">MIPARYAHFVFSLILSGIMSFLVSGVATYRATGLVEDFPALWAASWLSSWMFAYPSVLLVAPLARRVTNILVRQPAAQ</sequence>
<organism evidence="2 3">
    <name type="scientific">Thioclava nitratireducens</name>
    <dbReference type="NCBI Taxonomy" id="1915078"/>
    <lineage>
        <taxon>Bacteria</taxon>
        <taxon>Pseudomonadati</taxon>
        <taxon>Pseudomonadota</taxon>
        <taxon>Alphaproteobacteria</taxon>
        <taxon>Rhodobacterales</taxon>
        <taxon>Paracoccaceae</taxon>
        <taxon>Thioclava</taxon>
    </lineage>
</organism>
<dbReference type="EMBL" id="CP019437">
    <property type="protein sequence ID" value="AQS47528.1"/>
    <property type="molecule type" value="Genomic_DNA"/>
</dbReference>
<evidence type="ECO:0000313" key="2">
    <source>
        <dbReference type="EMBL" id="AQS47528.1"/>
    </source>
</evidence>
<proteinExistence type="predicted"/>
<gene>
    <name evidence="2" type="ORF">BMG03_06735</name>
</gene>
<evidence type="ECO:0000256" key="1">
    <source>
        <dbReference type="SAM" id="Phobius"/>
    </source>
</evidence>